<evidence type="ECO:0000259" key="6">
    <source>
        <dbReference type="Pfam" id="PF01368"/>
    </source>
</evidence>
<dbReference type="GO" id="GO:0003676">
    <property type="term" value="F:nucleic acid binding"/>
    <property type="evidence" value="ECO:0007669"/>
    <property type="project" value="InterPro"/>
</dbReference>
<dbReference type="PANTHER" id="PTHR30255">
    <property type="entry name" value="SINGLE-STRANDED-DNA-SPECIFIC EXONUCLEASE RECJ"/>
    <property type="match status" value="1"/>
</dbReference>
<evidence type="ECO:0000256" key="5">
    <source>
        <dbReference type="ARBA" id="ARBA00022839"/>
    </source>
</evidence>
<dbReference type="Gene3D" id="3.90.1640.30">
    <property type="match status" value="1"/>
</dbReference>
<dbReference type="Pfam" id="PF17768">
    <property type="entry name" value="RecJ_OB"/>
    <property type="match status" value="1"/>
</dbReference>
<name>A0A3B0TVK7_9ZZZZ</name>
<evidence type="ECO:0000256" key="2">
    <source>
        <dbReference type="ARBA" id="ARBA00019841"/>
    </source>
</evidence>
<dbReference type="InterPro" id="IPR004610">
    <property type="entry name" value="RecJ"/>
</dbReference>
<evidence type="ECO:0000259" key="7">
    <source>
        <dbReference type="Pfam" id="PF02272"/>
    </source>
</evidence>
<dbReference type="NCBIfam" id="TIGR00644">
    <property type="entry name" value="recJ"/>
    <property type="match status" value="1"/>
</dbReference>
<dbReference type="Gene3D" id="2.40.50.460">
    <property type="match status" value="1"/>
</dbReference>
<dbReference type="InterPro" id="IPR001667">
    <property type="entry name" value="DDH_dom"/>
</dbReference>
<dbReference type="InterPro" id="IPR051673">
    <property type="entry name" value="SSDNA_exonuclease_RecJ"/>
</dbReference>
<dbReference type="GO" id="GO:0008409">
    <property type="term" value="F:5'-3' exonuclease activity"/>
    <property type="evidence" value="ECO:0007669"/>
    <property type="project" value="InterPro"/>
</dbReference>
<dbReference type="EMBL" id="UOEN01000115">
    <property type="protein sequence ID" value="VAW12634.1"/>
    <property type="molecule type" value="Genomic_DNA"/>
</dbReference>
<accession>A0A3B0TVK7</accession>
<gene>
    <name evidence="9" type="ORF">MNBD_BACTEROID05-1256</name>
</gene>
<dbReference type="Pfam" id="PF02272">
    <property type="entry name" value="DHHA1"/>
    <property type="match status" value="1"/>
</dbReference>
<dbReference type="GO" id="GO:0006281">
    <property type="term" value="P:DNA repair"/>
    <property type="evidence" value="ECO:0007669"/>
    <property type="project" value="InterPro"/>
</dbReference>
<proteinExistence type="inferred from homology"/>
<feature type="domain" description="DHHA1" evidence="7">
    <location>
        <begin position="363"/>
        <end position="445"/>
    </location>
</feature>
<evidence type="ECO:0000256" key="3">
    <source>
        <dbReference type="ARBA" id="ARBA00022722"/>
    </source>
</evidence>
<comment type="similarity">
    <text evidence="1">Belongs to the RecJ family.</text>
</comment>
<dbReference type="SUPFAM" id="SSF64182">
    <property type="entry name" value="DHH phosphoesterases"/>
    <property type="match status" value="1"/>
</dbReference>
<reference evidence="9" key="1">
    <citation type="submission" date="2018-06" db="EMBL/GenBank/DDBJ databases">
        <authorList>
            <person name="Zhirakovskaya E."/>
        </authorList>
    </citation>
    <scope>NUCLEOTIDE SEQUENCE</scope>
</reference>
<keyword evidence="5 9" id="KW-0269">Exonuclease</keyword>
<dbReference type="Pfam" id="PF01368">
    <property type="entry name" value="DHH"/>
    <property type="match status" value="1"/>
</dbReference>
<dbReference type="PANTHER" id="PTHR30255:SF2">
    <property type="entry name" value="SINGLE-STRANDED-DNA-SPECIFIC EXONUCLEASE RECJ"/>
    <property type="match status" value="1"/>
</dbReference>
<evidence type="ECO:0000256" key="4">
    <source>
        <dbReference type="ARBA" id="ARBA00022801"/>
    </source>
</evidence>
<feature type="domain" description="DDH" evidence="6">
    <location>
        <begin position="77"/>
        <end position="224"/>
    </location>
</feature>
<protein>
    <recommendedName>
        <fullName evidence="2">Single-stranded-DNA-specific exonuclease RecJ</fullName>
    </recommendedName>
</protein>
<dbReference type="AlphaFoldDB" id="A0A3B0TVK7"/>
<dbReference type="InterPro" id="IPR038763">
    <property type="entry name" value="DHH_sf"/>
</dbReference>
<evidence type="ECO:0000256" key="1">
    <source>
        <dbReference type="ARBA" id="ARBA00005915"/>
    </source>
</evidence>
<feature type="domain" description="RecJ OB" evidence="8">
    <location>
        <begin position="469"/>
        <end position="578"/>
    </location>
</feature>
<dbReference type="GO" id="GO:0006310">
    <property type="term" value="P:DNA recombination"/>
    <property type="evidence" value="ECO:0007669"/>
    <property type="project" value="InterPro"/>
</dbReference>
<organism evidence="9">
    <name type="scientific">hydrothermal vent metagenome</name>
    <dbReference type="NCBI Taxonomy" id="652676"/>
    <lineage>
        <taxon>unclassified sequences</taxon>
        <taxon>metagenomes</taxon>
        <taxon>ecological metagenomes</taxon>
    </lineage>
</organism>
<keyword evidence="3" id="KW-0540">Nuclease</keyword>
<keyword evidence="4" id="KW-0378">Hydrolase</keyword>
<dbReference type="InterPro" id="IPR003156">
    <property type="entry name" value="DHHA1_dom"/>
</dbReference>
<evidence type="ECO:0000313" key="9">
    <source>
        <dbReference type="EMBL" id="VAW12634.1"/>
    </source>
</evidence>
<dbReference type="InterPro" id="IPR041122">
    <property type="entry name" value="RecJ_OB"/>
</dbReference>
<evidence type="ECO:0000259" key="8">
    <source>
        <dbReference type="Pfam" id="PF17768"/>
    </source>
</evidence>
<sequence>MSKYLITNTPPEEIKENLKAYSPLTQTLLFNRDITLAKEAEIFLNPDYERDTHDPFLILGMEKAVERILSAIAKEEKIVIYGDYDCDGIPGSVVLHDFFKKIGYKNFENYIPHRHEEGYGFHLHAVEAFAKNGVGLIITVDCGITDVDAVKRAKDLSMDVIITDHHLPICRDITADKSQEILPPAFSILNSKQKNDTYPDDMLCGAGVAWKLVCALLQKGKEKKMFDVNEGWEKWLLDMAGLSTLADMVPLQNENRALAYFGLKVLRKSPRPGLQKLLRKAKVAQIHLTEDDVGFMIAPRINAASRMDVPMEAFRLLATDDEVVAGQLSDHLHNINNERKLAVAVIVKDIKKTLAKRELREVIVVGNPKWRVGVLGIAANNIMEEFGRPVFVWGREGSEHIKGSCRSDGTVNLVELMTCAPEELFLNVGGHELAGGFSMNQEKIHLLEDELVLSYGKVKREQSEQHKTVDKMLDIDEVTWNTYKDIERFAPFGVGNPKPVFLFENIEIAGVKVFGKERNHLELKFQNSRGGFIPAIGFFMDENTFDTPLEVGRKIKLTASLEKSMFRGRAELRLRIIDIFV</sequence>